<evidence type="ECO:0000256" key="1">
    <source>
        <dbReference type="ARBA" id="ARBA00022679"/>
    </source>
</evidence>
<dbReference type="WBParaSite" id="sdigi.contig33.g2369.t1">
    <property type="protein sequence ID" value="sdigi.contig33.g2369.t1"/>
    <property type="gene ID" value="sdigi.contig33.g2369"/>
</dbReference>
<dbReference type="GO" id="GO:0002143">
    <property type="term" value="P:tRNA wobble position uridine thiolation"/>
    <property type="evidence" value="ECO:0007669"/>
    <property type="project" value="TreeGrafter"/>
</dbReference>
<dbReference type="PANTHER" id="PTHR11807">
    <property type="entry name" value="ATPASES OF THE PP SUPERFAMILY-RELATED"/>
    <property type="match status" value="1"/>
</dbReference>
<dbReference type="GO" id="GO:0016740">
    <property type="term" value="F:transferase activity"/>
    <property type="evidence" value="ECO:0007669"/>
    <property type="project" value="UniProtKB-KW"/>
</dbReference>
<dbReference type="SUPFAM" id="SSF52402">
    <property type="entry name" value="Adenine nucleotide alpha hydrolases-like"/>
    <property type="match status" value="1"/>
</dbReference>
<evidence type="ECO:0000313" key="3">
    <source>
        <dbReference type="Proteomes" id="UP000887581"/>
    </source>
</evidence>
<accession>A0A915PUJ6</accession>
<reference evidence="4" key="1">
    <citation type="submission" date="2022-11" db="UniProtKB">
        <authorList>
            <consortium name="WormBaseParasite"/>
        </authorList>
    </citation>
    <scope>IDENTIFICATION</scope>
</reference>
<dbReference type="PIRSF" id="PIRSF004976">
    <property type="entry name" value="ATPase_YdaO"/>
    <property type="match status" value="1"/>
</dbReference>
<dbReference type="InterPro" id="IPR032442">
    <property type="entry name" value="CTU1_C"/>
</dbReference>
<dbReference type="PANTHER" id="PTHR11807:SF12">
    <property type="entry name" value="CYTOPLASMIC TRNA 2-THIOLATION PROTEIN 1"/>
    <property type="match status" value="1"/>
</dbReference>
<dbReference type="GO" id="GO:0005739">
    <property type="term" value="C:mitochondrion"/>
    <property type="evidence" value="ECO:0007669"/>
    <property type="project" value="TreeGrafter"/>
</dbReference>
<dbReference type="GO" id="GO:0000049">
    <property type="term" value="F:tRNA binding"/>
    <property type="evidence" value="ECO:0007669"/>
    <property type="project" value="TreeGrafter"/>
</dbReference>
<dbReference type="InterPro" id="IPR014729">
    <property type="entry name" value="Rossmann-like_a/b/a_fold"/>
</dbReference>
<dbReference type="Pfam" id="PF16503">
    <property type="entry name" value="zn-ribbon_14"/>
    <property type="match status" value="1"/>
</dbReference>
<proteinExistence type="predicted"/>
<dbReference type="InterPro" id="IPR035107">
    <property type="entry name" value="tRNA_thiolation_TtcA_Ctu1"/>
</dbReference>
<feature type="domain" description="Cytoplasmic tRNA 2-thiolation protein 1 C-terminal" evidence="2">
    <location>
        <begin position="269"/>
        <end position="291"/>
    </location>
</feature>
<keyword evidence="3" id="KW-1185">Reference proteome</keyword>
<protein>
    <submittedName>
        <fullName evidence="4">Cytoplasmic tRNA 2-thiolation protein 1 C-terminal domain-containing protein</fullName>
    </submittedName>
</protein>
<evidence type="ECO:0000313" key="4">
    <source>
        <dbReference type="WBParaSite" id="sdigi.contig33.g2369.t1"/>
    </source>
</evidence>
<name>A0A915PUJ6_9BILA</name>
<dbReference type="Proteomes" id="UP000887581">
    <property type="component" value="Unplaced"/>
</dbReference>
<organism evidence="3 4">
    <name type="scientific">Setaria digitata</name>
    <dbReference type="NCBI Taxonomy" id="48799"/>
    <lineage>
        <taxon>Eukaryota</taxon>
        <taxon>Metazoa</taxon>
        <taxon>Ecdysozoa</taxon>
        <taxon>Nematoda</taxon>
        <taxon>Chromadorea</taxon>
        <taxon>Rhabditida</taxon>
        <taxon>Spirurina</taxon>
        <taxon>Spiruromorpha</taxon>
        <taxon>Filarioidea</taxon>
        <taxon>Setariidae</taxon>
        <taxon>Setaria</taxon>
    </lineage>
</organism>
<dbReference type="Gene3D" id="3.40.50.620">
    <property type="entry name" value="HUPs"/>
    <property type="match status" value="1"/>
</dbReference>
<evidence type="ECO:0000259" key="2">
    <source>
        <dbReference type="Pfam" id="PF16503"/>
    </source>
</evidence>
<sequence>MARCWQCDASACVKRSKDGKPACIVCFTEAFEAEVHDVIKTYGLFGRGKKVAVGASGGKDSTVLIHGYRDHSLKAVKRNRNDYGLPLVIMTYKQLYGWTMDEIVAAIGARNNCTFCGVFRRRALDRGAAECGADIVATGHNADDIAETVLLNVLRGDLARLQRCTDIITDKFAATTLNLLRGIQTHIYSWRYGEAFLASLQIFLKIGDVLGSEGCLPRAKPLKYIFEKDIVIKYVKELERLQPRAILDLIKSGEAICARSDVSFPKLTACEKCGCMSSQKLCKACLLLQGLFMSEYHLGVRKSSRNAFNVSCGAPFPIVLFSCFVGKLVEMTYALCSYVCTSFGSFYVDYEQLIDL</sequence>
<dbReference type="GO" id="GO:0002144">
    <property type="term" value="C:cytosolic tRNA wobble base thiouridylase complex"/>
    <property type="evidence" value="ECO:0007669"/>
    <property type="project" value="TreeGrafter"/>
</dbReference>
<dbReference type="AlphaFoldDB" id="A0A915PUJ6"/>
<keyword evidence="1" id="KW-0808">Transferase</keyword>